<name>A0A8S5LPA1_9CAUD</name>
<reference evidence="1" key="1">
    <citation type="journal article" date="2021" name="Proc. Natl. Acad. Sci. U.S.A.">
        <title>A Catalog of Tens of Thousands of Viruses from Human Metagenomes Reveals Hidden Associations with Chronic Diseases.</title>
        <authorList>
            <person name="Tisza M.J."/>
            <person name="Buck C.B."/>
        </authorList>
    </citation>
    <scope>NUCLEOTIDE SEQUENCE</scope>
    <source>
        <strain evidence="1">Ctl0E3</strain>
    </source>
</reference>
<protein>
    <submittedName>
        <fullName evidence="1">Uncharacterized protein</fullName>
    </submittedName>
</protein>
<proteinExistence type="predicted"/>
<accession>A0A8S5LPA1</accession>
<sequence length="240" mass="28294">MSKNKDDISKKLMTVRKKAGEINYEKPKGENLMDEKTKKEIEETISNEVYLLNNGQTCVSSKSKTISVLLRINQRDAKKYIAQEVPDSEKIRTAEEVYIRSPQLKKDIDDRMDANTTVRQKEELRFISEHLNNINCSNETMECKKIGADYYNEIDKENKREKRKKSEYDEITGDKLEKEFHIHHDKEKARTPGHISTETNNYIALNEKTHKELHRTVFPKGKTFEEKKEEIKRKLEKKTK</sequence>
<organism evidence="1">
    <name type="scientific">Siphoviridae sp. ctl0E3</name>
    <dbReference type="NCBI Taxonomy" id="2827586"/>
    <lineage>
        <taxon>Viruses</taxon>
        <taxon>Duplodnaviria</taxon>
        <taxon>Heunggongvirae</taxon>
        <taxon>Uroviricota</taxon>
        <taxon>Caudoviricetes</taxon>
    </lineage>
</organism>
<dbReference type="EMBL" id="BK015885">
    <property type="protein sequence ID" value="DAD71671.1"/>
    <property type="molecule type" value="Genomic_DNA"/>
</dbReference>
<evidence type="ECO:0000313" key="1">
    <source>
        <dbReference type="EMBL" id="DAD71671.1"/>
    </source>
</evidence>